<dbReference type="AlphaFoldDB" id="A0A1V1P1U4"/>
<comment type="caution">
    <text evidence="1">The sequence shown here is derived from an EMBL/GenBank/DDBJ whole genome shotgun (WGS) entry which is preliminary data.</text>
</comment>
<dbReference type="SUPFAM" id="SSF48452">
    <property type="entry name" value="TPR-like"/>
    <property type="match status" value="1"/>
</dbReference>
<name>A0A1V1P1U4_9BACT</name>
<evidence type="ECO:0000313" key="1">
    <source>
        <dbReference type="EMBL" id="ETR68773.1"/>
    </source>
</evidence>
<dbReference type="InterPro" id="IPR019734">
    <property type="entry name" value="TPR_rpt"/>
</dbReference>
<proteinExistence type="predicted"/>
<gene>
    <name evidence="1" type="ORF">OMM_04364</name>
</gene>
<dbReference type="SMART" id="SM00028">
    <property type="entry name" value="TPR"/>
    <property type="match status" value="4"/>
</dbReference>
<evidence type="ECO:0000313" key="2">
    <source>
        <dbReference type="Proteomes" id="UP000189670"/>
    </source>
</evidence>
<dbReference type="Gene3D" id="1.25.40.10">
    <property type="entry name" value="Tetratricopeptide repeat domain"/>
    <property type="match status" value="1"/>
</dbReference>
<sequence length="207" mass="24546">MKSIDEKLGRKRLFEADELRIMAEELRQRTDLEESEITYKKSLEINKLDFRTYIGLSHTLIQRGKYIEAKKFLNKSLKHAPIINKIDYKSVSYRLIAHIFFCEQDFESAYQMTSKSIELSNNYYVSLYDHAQYCSIIGKKDECLTSLSKAIEYQPLYWYLSGKEKNFKHFRNEISELLVSIRASAYAVIDKKLVDLEKNKNYWGQNF</sequence>
<organism evidence="1 2">
    <name type="scientific">Candidatus Magnetoglobus multicellularis str. Araruama</name>
    <dbReference type="NCBI Taxonomy" id="890399"/>
    <lineage>
        <taxon>Bacteria</taxon>
        <taxon>Pseudomonadati</taxon>
        <taxon>Thermodesulfobacteriota</taxon>
        <taxon>Desulfobacteria</taxon>
        <taxon>Desulfobacterales</taxon>
        <taxon>Desulfobacteraceae</taxon>
        <taxon>Candidatus Magnetoglobus</taxon>
    </lineage>
</organism>
<accession>A0A1V1P1U4</accession>
<dbReference type="EMBL" id="ATBP01000837">
    <property type="protein sequence ID" value="ETR68773.1"/>
    <property type="molecule type" value="Genomic_DNA"/>
</dbReference>
<dbReference type="Proteomes" id="UP000189670">
    <property type="component" value="Unassembled WGS sequence"/>
</dbReference>
<protein>
    <submittedName>
        <fullName evidence="1">Uncharacterized protein</fullName>
    </submittedName>
</protein>
<dbReference type="Pfam" id="PF13181">
    <property type="entry name" value="TPR_8"/>
    <property type="match status" value="1"/>
</dbReference>
<dbReference type="InterPro" id="IPR011990">
    <property type="entry name" value="TPR-like_helical_dom_sf"/>
</dbReference>
<reference evidence="2" key="1">
    <citation type="submission" date="2012-11" db="EMBL/GenBank/DDBJ databases">
        <authorList>
            <person name="Lucero-Rivera Y.E."/>
            <person name="Tovar-Ramirez D."/>
        </authorList>
    </citation>
    <scope>NUCLEOTIDE SEQUENCE [LARGE SCALE GENOMIC DNA]</scope>
    <source>
        <strain evidence="2">Araruama</strain>
    </source>
</reference>